<accession>A0ABY4WFD2</accession>
<feature type="transmembrane region" description="Helical" evidence="1">
    <location>
        <begin position="6"/>
        <end position="26"/>
    </location>
</feature>
<evidence type="ECO:0000313" key="3">
    <source>
        <dbReference type="Proteomes" id="UP001056500"/>
    </source>
</evidence>
<keyword evidence="3" id="KW-1185">Reference proteome</keyword>
<dbReference type="Proteomes" id="UP001056500">
    <property type="component" value="Chromosome"/>
</dbReference>
<reference evidence="2" key="1">
    <citation type="submission" date="2022-06" db="EMBL/GenBank/DDBJ databases">
        <title>Genome sequencing of Brevibacillus sp. BB3-R1.</title>
        <authorList>
            <person name="Heo J."/>
            <person name="Lee D."/>
            <person name="Won M."/>
            <person name="Han B.-H."/>
            <person name="Hong S.-B."/>
            <person name="Kwon S.-W."/>
        </authorList>
    </citation>
    <scope>NUCLEOTIDE SEQUENCE</scope>
    <source>
        <strain evidence="2">BB3-R1</strain>
    </source>
</reference>
<keyword evidence="1" id="KW-0812">Transmembrane</keyword>
<keyword evidence="1" id="KW-1133">Transmembrane helix</keyword>
<keyword evidence="1" id="KW-0472">Membrane</keyword>
<dbReference type="RefSeq" id="WP_251871622.1">
    <property type="nucleotide sequence ID" value="NZ_CP098755.1"/>
</dbReference>
<organism evidence="2 3">
    <name type="scientific">Brevibacillus ruminantium</name>
    <dbReference type="NCBI Taxonomy" id="2950604"/>
    <lineage>
        <taxon>Bacteria</taxon>
        <taxon>Bacillati</taxon>
        <taxon>Bacillota</taxon>
        <taxon>Bacilli</taxon>
        <taxon>Bacillales</taxon>
        <taxon>Paenibacillaceae</taxon>
        <taxon>Brevibacillus</taxon>
    </lineage>
</organism>
<dbReference type="EMBL" id="CP098755">
    <property type="protein sequence ID" value="USG64510.1"/>
    <property type="molecule type" value="Genomic_DNA"/>
</dbReference>
<name>A0ABY4WFD2_9BACL</name>
<sequence length="208" mass="23064">MKKSGLFIWGITIIAGVFIISGVGAMNKGNIEALNAYKKFETVNQNKTLSEATDFVLSDFSIDGSDLPDTEEILSFQGSRLTELLIPSDEKLWFIMDGKQVKGIVLATDTESRGAGREKTGPELYEMYQKIVNDLGEDVRLKYFDYAGGYIFVAVNSDGDESVWLEQRAARLLDATPGTKYNPEEIIEKIREGINPLEEDSSDDDTIG</sequence>
<gene>
    <name evidence="2" type="ORF">NDK47_20520</name>
</gene>
<evidence type="ECO:0000256" key="1">
    <source>
        <dbReference type="SAM" id="Phobius"/>
    </source>
</evidence>
<protein>
    <submittedName>
        <fullName evidence="2">Uncharacterized protein</fullName>
    </submittedName>
</protein>
<proteinExistence type="predicted"/>
<evidence type="ECO:0000313" key="2">
    <source>
        <dbReference type="EMBL" id="USG64510.1"/>
    </source>
</evidence>